<dbReference type="RefSeq" id="WP_126640295.1">
    <property type="nucleotide sequence ID" value="NZ_BIFH01000027.1"/>
</dbReference>
<sequence>METWPRWARIGVAVVALVLLCWLLIWLFSAFLMVLVKGVVGLFVVIGMVVLARTAVAGRGPRDPLE</sequence>
<keyword evidence="3" id="KW-1185">Reference proteome</keyword>
<dbReference type="AlphaFoldDB" id="A0A401YUW2"/>
<gene>
    <name evidence="2" type="ORF">EHYA_06109</name>
</gene>
<evidence type="ECO:0000256" key="1">
    <source>
        <dbReference type="SAM" id="Phobius"/>
    </source>
</evidence>
<proteinExistence type="predicted"/>
<keyword evidence="1" id="KW-1133">Transmembrane helix</keyword>
<feature type="transmembrane region" description="Helical" evidence="1">
    <location>
        <begin position="34"/>
        <end position="52"/>
    </location>
</feature>
<evidence type="ECO:0000313" key="3">
    <source>
        <dbReference type="Proteomes" id="UP000286931"/>
    </source>
</evidence>
<name>A0A401YUW2_9ACTN</name>
<feature type="transmembrane region" description="Helical" evidence="1">
    <location>
        <begin position="7"/>
        <end position="28"/>
    </location>
</feature>
<comment type="caution">
    <text evidence="2">The sequence shown here is derived from an EMBL/GenBank/DDBJ whole genome shotgun (WGS) entry which is preliminary data.</text>
</comment>
<dbReference type="EMBL" id="BIFH01000027">
    <property type="protein sequence ID" value="GCD98402.1"/>
    <property type="molecule type" value="Genomic_DNA"/>
</dbReference>
<reference evidence="2 3" key="1">
    <citation type="submission" date="2018-12" db="EMBL/GenBank/DDBJ databases">
        <title>Draft genome sequence of Embleya hyalina NBRC 13850T.</title>
        <authorList>
            <person name="Komaki H."/>
            <person name="Hosoyama A."/>
            <person name="Kimura A."/>
            <person name="Ichikawa N."/>
            <person name="Tamura T."/>
        </authorList>
    </citation>
    <scope>NUCLEOTIDE SEQUENCE [LARGE SCALE GENOMIC DNA]</scope>
    <source>
        <strain evidence="2 3">NBRC 13850</strain>
    </source>
</reference>
<accession>A0A401YUW2</accession>
<protein>
    <submittedName>
        <fullName evidence="2">Uncharacterized protein</fullName>
    </submittedName>
</protein>
<organism evidence="2 3">
    <name type="scientific">Embleya hyalina</name>
    <dbReference type="NCBI Taxonomy" id="516124"/>
    <lineage>
        <taxon>Bacteria</taxon>
        <taxon>Bacillati</taxon>
        <taxon>Actinomycetota</taxon>
        <taxon>Actinomycetes</taxon>
        <taxon>Kitasatosporales</taxon>
        <taxon>Streptomycetaceae</taxon>
        <taxon>Embleya</taxon>
    </lineage>
</organism>
<dbReference type="Proteomes" id="UP000286931">
    <property type="component" value="Unassembled WGS sequence"/>
</dbReference>
<evidence type="ECO:0000313" key="2">
    <source>
        <dbReference type="EMBL" id="GCD98402.1"/>
    </source>
</evidence>
<keyword evidence="1" id="KW-0472">Membrane</keyword>
<keyword evidence="1" id="KW-0812">Transmembrane</keyword>